<evidence type="ECO:0000256" key="7">
    <source>
        <dbReference type="ARBA" id="ARBA00023077"/>
    </source>
</evidence>
<reference evidence="15 16" key="1">
    <citation type="submission" date="2016-03" db="EMBL/GenBank/DDBJ databases">
        <title>Chemosynthetic sulphur-oxidizing symbionts of marine invertebrate animals are capable of nitrogen fixation.</title>
        <authorList>
            <person name="Petersen J.M."/>
            <person name="Kemper A."/>
            <person name="Gruber-Vodicka H."/>
            <person name="Cardini U."/>
            <person name="Geest Mvander."/>
            <person name="Kleiner M."/>
            <person name="Bulgheresi S."/>
            <person name="Fussmann M."/>
            <person name="Herbold C."/>
            <person name="Seah B.K.B."/>
            <person name="Antony C.Paul."/>
            <person name="Liu D."/>
            <person name="Belitz A."/>
            <person name="Weber M."/>
        </authorList>
    </citation>
    <scope>NUCLEOTIDE SEQUENCE [LARGE SCALE GENOMIC DNA]</scope>
    <source>
        <strain evidence="15">G_D</strain>
    </source>
</reference>
<dbReference type="AlphaFoldDB" id="A0A1E2UV31"/>
<comment type="subcellular location">
    <subcellularLocation>
        <location evidence="1 11">Cell outer membrane</location>
        <topology evidence="1 11">Multi-pass membrane protein</topology>
    </subcellularLocation>
</comment>
<evidence type="ECO:0000313" key="16">
    <source>
        <dbReference type="Proteomes" id="UP000094849"/>
    </source>
</evidence>
<dbReference type="GO" id="GO:0009279">
    <property type="term" value="C:cell outer membrane"/>
    <property type="evidence" value="ECO:0007669"/>
    <property type="project" value="UniProtKB-SubCell"/>
</dbReference>
<dbReference type="CDD" id="cd01347">
    <property type="entry name" value="ligand_gated_channel"/>
    <property type="match status" value="1"/>
</dbReference>
<dbReference type="Pfam" id="PF07715">
    <property type="entry name" value="Plug"/>
    <property type="match status" value="1"/>
</dbReference>
<dbReference type="InterPro" id="IPR037066">
    <property type="entry name" value="Plug_dom_sf"/>
</dbReference>
<comment type="caution">
    <text evidence="15">The sequence shown here is derived from an EMBL/GenBank/DDBJ whole genome shotgun (WGS) entry which is preliminary data.</text>
</comment>
<dbReference type="GO" id="GO:0015344">
    <property type="term" value="F:siderophore uptake transmembrane transporter activity"/>
    <property type="evidence" value="ECO:0007669"/>
    <property type="project" value="TreeGrafter"/>
</dbReference>
<evidence type="ECO:0000256" key="5">
    <source>
        <dbReference type="ARBA" id="ARBA00022692"/>
    </source>
</evidence>
<dbReference type="SUPFAM" id="SSF56935">
    <property type="entry name" value="Porins"/>
    <property type="match status" value="1"/>
</dbReference>
<keyword evidence="5 11" id="KW-0812">Transmembrane</keyword>
<evidence type="ECO:0000256" key="6">
    <source>
        <dbReference type="ARBA" id="ARBA00022729"/>
    </source>
</evidence>
<evidence type="ECO:0000259" key="14">
    <source>
        <dbReference type="Pfam" id="PF07715"/>
    </source>
</evidence>
<feature type="domain" description="TonB-dependent receptor plug" evidence="14">
    <location>
        <begin position="58"/>
        <end position="163"/>
    </location>
</feature>
<keyword evidence="10 11" id="KW-0998">Cell outer membrane</keyword>
<keyword evidence="9 15" id="KW-0675">Receptor</keyword>
<keyword evidence="3 11" id="KW-0813">Transport</keyword>
<evidence type="ECO:0000259" key="13">
    <source>
        <dbReference type="Pfam" id="PF00593"/>
    </source>
</evidence>
<name>A0A1E2UV31_9GAMM</name>
<keyword evidence="8 11" id="KW-0472">Membrane</keyword>
<evidence type="ECO:0000256" key="11">
    <source>
        <dbReference type="PROSITE-ProRule" id="PRU01360"/>
    </source>
</evidence>
<comment type="similarity">
    <text evidence="2">Belongs to the TonB-dependent receptor family. Hemoglobin/haptoglobin binding protein subfamily.</text>
</comment>
<evidence type="ECO:0000256" key="8">
    <source>
        <dbReference type="ARBA" id="ARBA00023136"/>
    </source>
</evidence>
<evidence type="ECO:0000256" key="1">
    <source>
        <dbReference type="ARBA" id="ARBA00004571"/>
    </source>
</evidence>
<dbReference type="Gene3D" id="2.40.170.20">
    <property type="entry name" value="TonB-dependent receptor, beta-barrel domain"/>
    <property type="match status" value="1"/>
</dbReference>
<dbReference type="InterPro" id="IPR012910">
    <property type="entry name" value="Plug_dom"/>
</dbReference>
<dbReference type="PANTHER" id="PTHR30069:SF29">
    <property type="entry name" value="HEMOGLOBIN AND HEMOGLOBIN-HAPTOGLOBIN-BINDING PROTEIN 1-RELATED"/>
    <property type="match status" value="1"/>
</dbReference>
<dbReference type="InterPro" id="IPR036942">
    <property type="entry name" value="Beta-barrel_TonB_sf"/>
</dbReference>
<keyword evidence="16" id="KW-1185">Reference proteome</keyword>
<dbReference type="InterPro" id="IPR000531">
    <property type="entry name" value="Beta-barrel_TonB"/>
</dbReference>
<evidence type="ECO:0000256" key="4">
    <source>
        <dbReference type="ARBA" id="ARBA00022452"/>
    </source>
</evidence>
<dbReference type="Proteomes" id="UP000094849">
    <property type="component" value="Unassembled WGS sequence"/>
</dbReference>
<dbReference type="InterPro" id="IPR039426">
    <property type="entry name" value="TonB-dep_rcpt-like"/>
</dbReference>
<evidence type="ECO:0000256" key="10">
    <source>
        <dbReference type="ARBA" id="ARBA00023237"/>
    </source>
</evidence>
<dbReference type="Gene3D" id="2.170.130.10">
    <property type="entry name" value="TonB-dependent receptor, plug domain"/>
    <property type="match status" value="1"/>
</dbReference>
<protein>
    <submittedName>
        <fullName evidence="15">TonB-dependent receptor</fullName>
    </submittedName>
</protein>
<dbReference type="EMBL" id="LVJZ01000003">
    <property type="protein sequence ID" value="ODB98616.1"/>
    <property type="molecule type" value="Genomic_DNA"/>
</dbReference>
<accession>A0A1E2UV31</accession>
<evidence type="ECO:0000256" key="2">
    <source>
        <dbReference type="ARBA" id="ARBA00008143"/>
    </source>
</evidence>
<keyword evidence="7 12" id="KW-0798">TonB box</keyword>
<evidence type="ECO:0000313" key="15">
    <source>
        <dbReference type="EMBL" id="ODB98616.1"/>
    </source>
</evidence>
<feature type="domain" description="TonB-dependent receptor-like beta-barrel" evidence="13">
    <location>
        <begin position="269"/>
        <end position="632"/>
    </location>
</feature>
<keyword evidence="4 11" id="KW-1134">Transmembrane beta strand</keyword>
<dbReference type="PROSITE" id="PS52016">
    <property type="entry name" value="TONB_DEPENDENT_REC_3"/>
    <property type="match status" value="1"/>
</dbReference>
<dbReference type="STRING" id="1818881.A3196_12325"/>
<dbReference type="Pfam" id="PF00593">
    <property type="entry name" value="TonB_dep_Rec_b-barrel"/>
    <property type="match status" value="1"/>
</dbReference>
<dbReference type="PANTHER" id="PTHR30069">
    <property type="entry name" value="TONB-DEPENDENT OUTER MEMBRANE RECEPTOR"/>
    <property type="match status" value="1"/>
</dbReference>
<proteinExistence type="inferred from homology"/>
<evidence type="ECO:0000256" key="3">
    <source>
        <dbReference type="ARBA" id="ARBA00022448"/>
    </source>
</evidence>
<evidence type="ECO:0000256" key="9">
    <source>
        <dbReference type="ARBA" id="ARBA00023170"/>
    </source>
</evidence>
<gene>
    <name evidence="15" type="ORF">A3196_12325</name>
</gene>
<keyword evidence="6" id="KW-0732">Signal</keyword>
<dbReference type="GO" id="GO:0044718">
    <property type="term" value="P:siderophore transmembrane transport"/>
    <property type="evidence" value="ECO:0007669"/>
    <property type="project" value="TreeGrafter"/>
</dbReference>
<sequence>MHFPSFLPRCFSTLLISYCSQASGSDASEEQEMRDLLSLLDSQTELATKSRMNTDYIPGLASILYGDELLARGARTVWEALGLVPGISLGMEFTGEKQMLSRGVGHGYASGNVKILVDGVSLNSTLLGTANPALNIPIEQIERIEVIRGAGASVYGEYAYAGVVNILTKQASTGLHTHYEDDSHSGLGGYWYWHDSNNDLTASINISGLEGDGHDVEVEEDAWYHTGQRELSNAPGPTNEAKKYQGIFFNLKWQGWFASAKLLDDAYGDHFGINHFLPPADGRLASKQTYSSYRFGNQHKLTDTIHTEITFEILEHERDRDQLYIYPAGFITPYPIYLDSHYKERKYEIAADIYWRPNTQHEMFLTVKSTDTSIQEAGWEWPDLPFELPPNWIDTERERHIFTLIAQDQFRYSDAFTLTATLRYDDYSDLDNPTSPRLAGVWRVSPDNIIKLQYARSFRPPTFYELQNPGKGKVSLSAINSTEIAYIIKKNNWRSNFILFQSDLIDPIVFDEINFGGYINAENARLKGFEFEYQQRFGNNLKLDGNLSFVDAHFKDSGEDLPGGAEWLANLGIIWKPIENWSTSLQISYVGERSRANLDSRSSLSATTQYDLTIGHYDSIAGLKFLFGIKNLTDETVRYPQQLTTNFEGDAFLPYPDDYHRPGRRWWLSLNYDIQ</sequence>
<evidence type="ECO:0000256" key="12">
    <source>
        <dbReference type="RuleBase" id="RU003357"/>
    </source>
</evidence>
<organism evidence="15 16">
    <name type="scientific">Candidatus Thiodiazotropha endoloripes</name>
    <dbReference type="NCBI Taxonomy" id="1818881"/>
    <lineage>
        <taxon>Bacteria</taxon>
        <taxon>Pseudomonadati</taxon>
        <taxon>Pseudomonadota</taxon>
        <taxon>Gammaproteobacteria</taxon>
        <taxon>Chromatiales</taxon>
        <taxon>Sedimenticolaceae</taxon>
        <taxon>Candidatus Thiodiazotropha</taxon>
    </lineage>
</organism>